<dbReference type="EMBL" id="JARKIE010000094">
    <property type="protein sequence ID" value="KAJ7686689.1"/>
    <property type="molecule type" value="Genomic_DNA"/>
</dbReference>
<dbReference type="Proteomes" id="UP001221757">
    <property type="component" value="Unassembled WGS sequence"/>
</dbReference>
<protein>
    <submittedName>
        <fullName evidence="1">Uncharacterized protein</fullName>
    </submittedName>
</protein>
<evidence type="ECO:0000313" key="2">
    <source>
        <dbReference type="Proteomes" id="UP001221757"/>
    </source>
</evidence>
<sequence length="75" mass="8341">MPPNARNLDAIGCLAPCHSSWFLVLGSWIQTFRMHAHCYMIDAARLTPECTCRACVSLKIPSLLTPGMLPVRAER</sequence>
<gene>
    <name evidence="1" type="ORF">B0H17DRAFT_708331</name>
</gene>
<comment type="caution">
    <text evidence="1">The sequence shown here is derived from an EMBL/GenBank/DDBJ whole genome shotgun (WGS) entry which is preliminary data.</text>
</comment>
<organism evidence="1 2">
    <name type="scientific">Mycena rosella</name>
    <name type="common">Pink bonnet</name>
    <name type="synonym">Agaricus rosellus</name>
    <dbReference type="NCBI Taxonomy" id="1033263"/>
    <lineage>
        <taxon>Eukaryota</taxon>
        <taxon>Fungi</taxon>
        <taxon>Dikarya</taxon>
        <taxon>Basidiomycota</taxon>
        <taxon>Agaricomycotina</taxon>
        <taxon>Agaricomycetes</taxon>
        <taxon>Agaricomycetidae</taxon>
        <taxon>Agaricales</taxon>
        <taxon>Marasmiineae</taxon>
        <taxon>Mycenaceae</taxon>
        <taxon>Mycena</taxon>
    </lineage>
</organism>
<proteinExistence type="predicted"/>
<accession>A0AAD7DA85</accession>
<keyword evidence="2" id="KW-1185">Reference proteome</keyword>
<reference evidence="1" key="1">
    <citation type="submission" date="2023-03" db="EMBL/GenBank/DDBJ databases">
        <title>Massive genome expansion in bonnet fungi (Mycena s.s.) driven by repeated elements and novel gene families across ecological guilds.</title>
        <authorList>
            <consortium name="Lawrence Berkeley National Laboratory"/>
            <person name="Harder C.B."/>
            <person name="Miyauchi S."/>
            <person name="Viragh M."/>
            <person name="Kuo A."/>
            <person name="Thoen E."/>
            <person name="Andreopoulos B."/>
            <person name="Lu D."/>
            <person name="Skrede I."/>
            <person name="Drula E."/>
            <person name="Henrissat B."/>
            <person name="Morin E."/>
            <person name="Kohler A."/>
            <person name="Barry K."/>
            <person name="LaButti K."/>
            <person name="Morin E."/>
            <person name="Salamov A."/>
            <person name="Lipzen A."/>
            <person name="Mereny Z."/>
            <person name="Hegedus B."/>
            <person name="Baldrian P."/>
            <person name="Stursova M."/>
            <person name="Weitz H."/>
            <person name="Taylor A."/>
            <person name="Grigoriev I.V."/>
            <person name="Nagy L.G."/>
            <person name="Martin F."/>
            <person name="Kauserud H."/>
        </authorList>
    </citation>
    <scope>NUCLEOTIDE SEQUENCE</scope>
    <source>
        <strain evidence="1">CBHHK067</strain>
    </source>
</reference>
<name>A0AAD7DA85_MYCRO</name>
<evidence type="ECO:0000313" key="1">
    <source>
        <dbReference type="EMBL" id="KAJ7686689.1"/>
    </source>
</evidence>
<dbReference type="AlphaFoldDB" id="A0AAD7DA85"/>